<reference evidence="1 2" key="1">
    <citation type="submission" date="2019-05" db="EMBL/GenBank/DDBJ databases">
        <title>Another draft genome of Portunus trituberculatus and its Hox gene families provides insights of decapod evolution.</title>
        <authorList>
            <person name="Jeong J.-H."/>
            <person name="Song I."/>
            <person name="Kim S."/>
            <person name="Choi T."/>
            <person name="Kim D."/>
            <person name="Ryu S."/>
            <person name="Kim W."/>
        </authorList>
    </citation>
    <scope>NUCLEOTIDE SEQUENCE [LARGE SCALE GENOMIC DNA]</scope>
    <source>
        <tissue evidence="1">Muscle</tissue>
    </source>
</reference>
<proteinExistence type="predicted"/>
<keyword evidence="2" id="KW-1185">Reference proteome</keyword>
<name>A0A5B7DL10_PORTR</name>
<comment type="caution">
    <text evidence="1">The sequence shown here is derived from an EMBL/GenBank/DDBJ whole genome shotgun (WGS) entry which is preliminary data.</text>
</comment>
<sequence>MHIQDSSTQPRTFIVAVSHELHLYMHLLTSSALASFQESIAEMKNIGDKQSSRYQQNSQGFL</sequence>
<organism evidence="1 2">
    <name type="scientific">Portunus trituberculatus</name>
    <name type="common">Swimming crab</name>
    <name type="synonym">Neptunus trituberculatus</name>
    <dbReference type="NCBI Taxonomy" id="210409"/>
    <lineage>
        <taxon>Eukaryota</taxon>
        <taxon>Metazoa</taxon>
        <taxon>Ecdysozoa</taxon>
        <taxon>Arthropoda</taxon>
        <taxon>Crustacea</taxon>
        <taxon>Multicrustacea</taxon>
        <taxon>Malacostraca</taxon>
        <taxon>Eumalacostraca</taxon>
        <taxon>Eucarida</taxon>
        <taxon>Decapoda</taxon>
        <taxon>Pleocyemata</taxon>
        <taxon>Brachyura</taxon>
        <taxon>Eubrachyura</taxon>
        <taxon>Portunoidea</taxon>
        <taxon>Portunidae</taxon>
        <taxon>Portuninae</taxon>
        <taxon>Portunus</taxon>
    </lineage>
</organism>
<dbReference type="Proteomes" id="UP000324222">
    <property type="component" value="Unassembled WGS sequence"/>
</dbReference>
<dbReference type="EMBL" id="VSRR010001072">
    <property type="protein sequence ID" value="MPC22301.1"/>
    <property type="molecule type" value="Genomic_DNA"/>
</dbReference>
<dbReference type="AlphaFoldDB" id="A0A5B7DL10"/>
<accession>A0A5B7DL10</accession>
<evidence type="ECO:0000313" key="1">
    <source>
        <dbReference type="EMBL" id="MPC22301.1"/>
    </source>
</evidence>
<evidence type="ECO:0000313" key="2">
    <source>
        <dbReference type="Proteomes" id="UP000324222"/>
    </source>
</evidence>
<protein>
    <submittedName>
        <fullName evidence="1">Uncharacterized protein</fullName>
    </submittedName>
</protein>
<gene>
    <name evidence="1" type="ORF">E2C01_015312</name>
</gene>